<dbReference type="GO" id="GO:0016192">
    <property type="term" value="P:vesicle-mediated transport"/>
    <property type="evidence" value="ECO:0007669"/>
    <property type="project" value="UniProtKB-KW"/>
</dbReference>
<feature type="compositionally biased region" description="Polar residues" evidence="7">
    <location>
        <begin position="1512"/>
        <end position="1528"/>
    </location>
</feature>
<keyword evidence="6" id="KW-0472">Membrane</keyword>
<feature type="compositionally biased region" description="Polar residues" evidence="7">
    <location>
        <begin position="2409"/>
        <end position="2419"/>
    </location>
</feature>
<feature type="compositionally biased region" description="Polar residues" evidence="7">
    <location>
        <begin position="1306"/>
        <end position="1319"/>
    </location>
</feature>
<feature type="compositionally biased region" description="Pro residues" evidence="7">
    <location>
        <begin position="2295"/>
        <end position="2314"/>
    </location>
</feature>
<feature type="region of interest" description="Disordered" evidence="7">
    <location>
        <begin position="1485"/>
        <end position="1541"/>
    </location>
</feature>
<dbReference type="GO" id="GO:0006914">
    <property type="term" value="P:autophagy"/>
    <property type="evidence" value="ECO:0007669"/>
    <property type="project" value="UniProtKB-KW"/>
</dbReference>
<dbReference type="Proteomes" id="UP000320333">
    <property type="component" value="Unassembled WGS sequence"/>
</dbReference>
<feature type="compositionally biased region" description="Pro residues" evidence="7">
    <location>
        <begin position="2261"/>
        <end position="2277"/>
    </location>
</feature>
<dbReference type="GO" id="GO:0005789">
    <property type="term" value="C:endoplasmic reticulum membrane"/>
    <property type="evidence" value="ECO:0007669"/>
    <property type="project" value="UniProtKB-SubCell"/>
</dbReference>
<feature type="compositionally biased region" description="Low complexity" evidence="7">
    <location>
        <begin position="2572"/>
        <end position="2585"/>
    </location>
</feature>
<comment type="subcellular location">
    <subcellularLocation>
        <location evidence="6">Endoplasmic reticulum membrane</location>
    </subcellularLocation>
</comment>
<dbReference type="PANTHER" id="PTHR13402:SF6">
    <property type="entry name" value="SECRETORY 16, ISOFORM I"/>
    <property type="match status" value="1"/>
</dbReference>
<evidence type="ECO:0000313" key="11">
    <source>
        <dbReference type="Proteomes" id="UP000320333"/>
    </source>
</evidence>
<dbReference type="GO" id="GO:0012507">
    <property type="term" value="C:ER to Golgi transport vesicle membrane"/>
    <property type="evidence" value="ECO:0007669"/>
    <property type="project" value="TreeGrafter"/>
</dbReference>
<comment type="caution">
    <text evidence="10">The sequence shown here is derived from an EMBL/GenBank/DDBJ whole genome shotgun (WGS) entry which is preliminary data.</text>
</comment>
<feature type="domain" description="Sec16 Sec23-binding" evidence="8">
    <location>
        <begin position="1704"/>
        <end position="2003"/>
    </location>
</feature>
<dbReference type="Pfam" id="PF12931">
    <property type="entry name" value="TPR_Sec16"/>
    <property type="match status" value="1"/>
</dbReference>
<feature type="compositionally biased region" description="Basic and acidic residues" evidence="7">
    <location>
        <begin position="1399"/>
        <end position="1409"/>
    </location>
</feature>
<keyword evidence="6" id="KW-0072">Autophagy</keyword>
<evidence type="ECO:0000256" key="1">
    <source>
        <dbReference type="ARBA" id="ARBA00005927"/>
    </source>
</evidence>
<evidence type="ECO:0000259" key="8">
    <source>
        <dbReference type="Pfam" id="PF12931"/>
    </source>
</evidence>
<feature type="compositionally biased region" description="Low complexity" evidence="7">
    <location>
        <begin position="1275"/>
        <end position="1291"/>
    </location>
</feature>
<dbReference type="InterPro" id="IPR024340">
    <property type="entry name" value="Sec16_CCD"/>
</dbReference>
<proteinExistence type="inferred from homology"/>
<feature type="compositionally biased region" description="Low complexity" evidence="7">
    <location>
        <begin position="1150"/>
        <end position="1163"/>
    </location>
</feature>
<feature type="region of interest" description="Disordered" evidence="7">
    <location>
        <begin position="1371"/>
        <end position="1423"/>
    </location>
</feature>
<organism evidence="10 11">
    <name type="scientific">Chytriomyces confervae</name>
    <dbReference type="NCBI Taxonomy" id="246404"/>
    <lineage>
        <taxon>Eukaryota</taxon>
        <taxon>Fungi</taxon>
        <taxon>Fungi incertae sedis</taxon>
        <taxon>Chytridiomycota</taxon>
        <taxon>Chytridiomycota incertae sedis</taxon>
        <taxon>Chytridiomycetes</taxon>
        <taxon>Chytridiales</taxon>
        <taxon>Chytriomycetaceae</taxon>
        <taxon>Chytriomyces</taxon>
    </lineage>
</organism>
<keyword evidence="4 6" id="KW-0931">ER-Golgi transport</keyword>
<feature type="domain" description="Sec16 central conserved" evidence="9">
    <location>
        <begin position="1558"/>
        <end position="1671"/>
    </location>
</feature>
<evidence type="ECO:0000256" key="4">
    <source>
        <dbReference type="ARBA" id="ARBA00022892"/>
    </source>
</evidence>
<evidence type="ECO:0000259" key="9">
    <source>
        <dbReference type="Pfam" id="PF12932"/>
    </source>
</evidence>
<keyword evidence="2 6" id="KW-0813">Transport</keyword>
<dbReference type="STRING" id="246404.A0A507FID3"/>
<feature type="compositionally biased region" description="Pro residues" evidence="7">
    <location>
        <begin position="1134"/>
        <end position="1149"/>
    </location>
</feature>
<dbReference type="PANTHER" id="PTHR13402">
    <property type="entry name" value="RGPR-RELATED"/>
    <property type="match status" value="1"/>
</dbReference>
<feature type="region of interest" description="Disordered" evidence="7">
    <location>
        <begin position="101"/>
        <end position="125"/>
    </location>
</feature>
<feature type="compositionally biased region" description="Basic and acidic residues" evidence="7">
    <location>
        <begin position="2320"/>
        <end position="2340"/>
    </location>
</feature>
<feature type="compositionally biased region" description="Pro residues" evidence="7">
    <location>
        <begin position="1032"/>
        <end position="1102"/>
    </location>
</feature>
<feature type="compositionally biased region" description="Low complexity" evidence="7">
    <location>
        <begin position="49"/>
        <end position="62"/>
    </location>
</feature>
<feature type="compositionally biased region" description="Low complexity" evidence="7">
    <location>
        <begin position="1529"/>
        <end position="1540"/>
    </location>
</feature>
<evidence type="ECO:0000256" key="2">
    <source>
        <dbReference type="ARBA" id="ARBA00022448"/>
    </source>
</evidence>
<feature type="region of interest" description="Disordered" evidence="7">
    <location>
        <begin position="738"/>
        <end position="759"/>
    </location>
</feature>
<dbReference type="Pfam" id="PF12932">
    <property type="entry name" value="Sec16"/>
    <property type="match status" value="1"/>
</dbReference>
<dbReference type="OrthoDB" id="8918678at2759"/>
<dbReference type="InterPro" id="IPR024298">
    <property type="entry name" value="Sec16_Sec23-bd"/>
</dbReference>
<feature type="region of interest" description="Disordered" evidence="7">
    <location>
        <begin position="2497"/>
        <end position="2641"/>
    </location>
</feature>
<feature type="region of interest" description="Disordered" evidence="7">
    <location>
        <begin position="1003"/>
        <end position="1236"/>
    </location>
</feature>
<evidence type="ECO:0000313" key="10">
    <source>
        <dbReference type="EMBL" id="TPX75138.1"/>
    </source>
</evidence>
<dbReference type="GO" id="GO:0007030">
    <property type="term" value="P:Golgi organization"/>
    <property type="evidence" value="ECO:0007669"/>
    <property type="project" value="TreeGrafter"/>
</dbReference>
<feature type="region of interest" description="Disordered" evidence="7">
    <location>
        <begin position="1259"/>
        <end position="1327"/>
    </location>
</feature>
<feature type="region of interest" description="Disordered" evidence="7">
    <location>
        <begin position="2014"/>
        <end position="2036"/>
    </location>
</feature>
<feature type="compositionally biased region" description="Polar residues" evidence="7">
    <location>
        <begin position="104"/>
        <end position="118"/>
    </location>
</feature>
<keyword evidence="3 6" id="KW-0256">Endoplasmic reticulum</keyword>
<feature type="region of interest" description="Disordered" evidence="7">
    <location>
        <begin position="177"/>
        <end position="205"/>
    </location>
</feature>
<feature type="region of interest" description="Disordered" evidence="7">
    <location>
        <begin position="2159"/>
        <end position="2371"/>
    </location>
</feature>
<feature type="compositionally biased region" description="Polar residues" evidence="7">
    <location>
        <begin position="2586"/>
        <end position="2602"/>
    </location>
</feature>
<dbReference type="GO" id="GO:0070971">
    <property type="term" value="C:endoplasmic reticulum exit site"/>
    <property type="evidence" value="ECO:0007669"/>
    <property type="project" value="UniProtKB-ARBA"/>
</dbReference>
<feature type="compositionally biased region" description="Polar residues" evidence="7">
    <location>
        <begin position="748"/>
        <end position="759"/>
    </location>
</feature>
<evidence type="ECO:0000256" key="6">
    <source>
        <dbReference type="RuleBase" id="RU364101"/>
    </source>
</evidence>
<evidence type="ECO:0000256" key="7">
    <source>
        <dbReference type="SAM" id="MobiDB-lite"/>
    </source>
</evidence>
<keyword evidence="11" id="KW-1185">Reference proteome</keyword>
<feature type="region of interest" description="Disordered" evidence="7">
    <location>
        <begin position="2388"/>
        <end position="2457"/>
    </location>
</feature>
<comment type="function">
    <text evidence="5 6">Involved in the initiation of assembly of the COPII coat required for the formation of transport vesicles from the endoplasmic reticulum (ER) and the selection of cargo molecules. Also involved in autophagy.</text>
</comment>
<comment type="similarity">
    <text evidence="1 6">Belongs to the SEC16 family.</text>
</comment>
<dbReference type="GO" id="GO:0015031">
    <property type="term" value="P:protein transport"/>
    <property type="evidence" value="ECO:0007669"/>
    <property type="project" value="UniProtKB-KW"/>
</dbReference>
<evidence type="ECO:0000256" key="3">
    <source>
        <dbReference type="ARBA" id="ARBA00022824"/>
    </source>
</evidence>
<accession>A0A507FID3</accession>
<feature type="region of interest" description="Disordered" evidence="7">
    <location>
        <begin position="440"/>
        <end position="478"/>
    </location>
</feature>
<reference evidence="10 11" key="1">
    <citation type="journal article" date="2019" name="Sci. Rep.">
        <title>Comparative genomics of chytrid fungi reveal insights into the obligate biotrophic and pathogenic lifestyle of Synchytrium endobioticum.</title>
        <authorList>
            <person name="van de Vossenberg B.T.L.H."/>
            <person name="Warris S."/>
            <person name="Nguyen H.D.T."/>
            <person name="van Gent-Pelzer M.P.E."/>
            <person name="Joly D.L."/>
            <person name="van de Geest H.C."/>
            <person name="Bonants P.J.M."/>
            <person name="Smith D.S."/>
            <person name="Levesque C.A."/>
            <person name="van der Lee T.A.J."/>
        </authorList>
    </citation>
    <scope>NUCLEOTIDE SEQUENCE [LARGE SCALE GENOMIC DNA]</scope>
    <source>
        <strain evidence="10 11">CBS 675.73</strain>
    </source>
</reference>
<feature type="compositionally biased region" description="Polar residues" evidence="7">
    <location>
        <begin position="191"/>
        <end position="200"/>
    </location>
</feature>
<keyword evidence="6" id="KW-0653">Protein transport</keyword>
<dbReference type="GO" id="GO:0070973">
    <property type="term" value="P:protein localization to endoplasmic reticulum exit site"/>
    <property type="evidence" value="ECO:0007669"/>
    <property type="project" value="TreeGrafter"/>
</dbReference>
<feature type="compositionally biased region" description="Polar residues" evidence="7">
    <location>
        <begin position="1003"/>
        <end position="1022"/>
    </location>
</feature>
<dbReference type="EMBL" id="QEAP01000093">
    <property type="protein sequence ID" value="TPX75138.1"/>
    <property type="molecule type" value="Genomic_DNA"/>
</dbReference>
<sequence>MSDNDNFFNSFSSAAKINTDAVPASAGLTSPQQPLAPLSAATRPKNPFAAARSARASRVSASNANSVDAAASLFANPVRSNIPPKSNINPTSATTPANFFDSFGLSNTQSPAPANDPTSPAKERLVSPTAKPNILNAMGLGNFDALTMKPPPLSATAKAQSASNPVVRAATPAAAVSPAVVPQQHPKQDPAASTSGTTQIKPAASSHVAPLKPFASSSVVPSVVPTATSSVQSGANILSPQMSSSVHSSAQAKSPALSSAQAQLQQQVDSAIPPRAAPAPITTAHQTVPQQMAPYQRDITSPALIPAEEPHLHSDTHFQPHLLDSAQVAFDQHQQPQHANTSNPFAFAGAPGAFDSINTAFSGGDLEHDAEFSFVQSQSAAISSFEMIADAPVEISPPSNVAAVQAVPDTSVYAGGPTSAAFGAGDFEDVDTAHISGQEHGLFQQPPSNDFGRTETARAEPSTDLNHGAHANDAHGQAESELDDLVFGSAEMLGQAEIGNSKALEHSPLHAESATMHDFAGDVNGQLDWQQPQSFGEYSDNNQQHQMYDQYDQQHSLNQYSTDNQQLFDQFGINEQQQPQAPDDIPFSQFGFNDQQQLQTDQFYNDQLQSGESDAYNEQATNQFSYNEQPANQHTYGEQPVEQHSYYDDQQAEPYGYNNQQYVDQNSYSEQPLDYANQQNDPYAQQQFFPESQQYNYNEAAVNEQQAAMDGAAQEQSFVGYEQDVGFPVLPALDQEQQAHPAAYPQTEPGNSQPFGSFQSENVTPGPFDASLEQDTTVGQDANDVKNPFGGAGDNPFNLPLLALQQELPQHVTSETPYEPEIAKNHDIKAESDAVAGTANMESASFGLTALPDSNANPFGESTQPEYLPLEGDNLQQQTGAFPESQQAAEYVPTSGEYAQYQDQSQEEFALQQDYYNQPQQAGSVDQPAEYVQENYYEFYQQQNGYPAYDQDPSQSQVEQSEYNGALVQQVYDQNAYAGHADGGDSFQQQTQPEYNYDAQRADWQQYNQSEAYTDNVEQSLPPTAVSDEKALPPPPAATSQFPPPPPAAASQLPPPPPAAASQLPPPPPVAASQLPPPPPAAASQFQPPPPVASKFQAPPPVQQSLPPATQFQVSPTSQQSLPPPIAAQSSPSVVPPPTAAQFKPPPPAAAHFQTPKSPQQSFPTPPQQDEFQIRPSQQSFVPHVEQHHMMPPTAVSHAAQSEPALAQEVPFASQQVGARKQNILPPPPAKSSVPAPAAFAIPPVASAQVPFSPPVQSIEAVPLNDTQSYEASGEQEQYDQQQYSQYNDEYGQQQYGEDYVYDENQYGQPQYDSYQQPLQDDGNAGYDSVQENQQVYTQEQEQAYYGNDQEQSGYSYDHVDLQSAVGNTANGEMDAWNAGQPDAGAFDESSYTPQLDNSRQDGYGRQDQEQAQPVQMEPASNGAGLCSGCSAELIPRALFCSMCGTRVSVVAKPATPMIPASVIPAPANQPFSAPPPQAANGFIHSPAASSGVTVGAGKVPPPRGVHRMTRSRSSQQGQEFQSLQATNQQQQPQGFDQQQPVTEQYRFVDPLGRHRGHAIAVFGFGGKLVVTGPKRLQRATIDPNTGRSYMTEKSCAGKVNITSIAKSAEQTASIVPPILGSGKKMKKKDVVKLVDDMITRVEAGAASSSPAGNDLVLLWKLMKLMIEHDGTLLGGKPEAVQKLKDLLMDGIVPPAQTSRLDEIHAFLLAGNKTAACKVAIDNKLWAHALVISAQIDKDTYRDVVSSFSRQEFSAGGETAASFQKIDRPGLCILYALFGGSGKAAVNDYFANAEGGAEKALSGWKEILALILANKTPGDTAAISLLGDELNSSGALIPAQICYLLSPNHSPVTGVDGPNSRIVLLGGNHMYNYTRFAHDFEALRLSEVFEYSQSLVGGIGVAGGLPHLQAFKLCYALWLSEIGHVAEATEYCEAIEQVVKNYSKGSPYFHKTFIASLKDLSERLSTASAGTLGGMGSGAGGKDATSKKTFSSLRDLVDRGITSIMSNAVGEDISGSGKDVSAPTATTQEAPSFFPPPDMIGTASGADMNSYNGNNLDSYGNGAYTGESYGNGDSYGYGGIDGSAGYSGYGQESYNGGTNYYANGGDGTEETVDPNAQPSYGDYGYQTAQMHEQNGELQYGEQPYGESPYGEQSYGDHNGQYSGVMESYGDGGDPQLTGNENTYGGNDGYGYETQGQYNDGYGGASNDASYADGTQGYPQNDGYQGYDEGAQQDNGYGYGANDVQGYANGYGNQSDPVEASVPPPPPAQGSVPPPPPAAARRNSLPNAVQPLKNEPAPPRASVPAPPKALDPPEPSASTDSIDKDSKSEPAQTEVKEEKRKSTSWFPSLPSLFGGGKSAAPEEKDGKKVHRVHEGSALQLVYDPVQKKWVHGKTGEAVSSTKDVPPPPMATSQSAPASRLSTPTPADPAPARPSSTLANNPITADGAGNAALGGARRRGARNKYVDVMNTGKSPAAATPAFKSFIPVAGAQLLDESASSAAEDAMSPTPEARPFGSMVTNSAPPTIPPVRRTSGAPQRPTYPTMPGAATVPHKSGTAPPQRPVMQPIVGASRGSAQPSGAPQQQQQRANIPMNNNPARMSNVNAMGPQPGGAPKGVHASARGSVNQRMPNRAAGHAPPPSDI</sequence>
<gene>
    <name evidence="10" type="ORF">CcCBS67573_g03602</name>
</gene>
<name>A0A507FID3_9FUNG</name>
<dbReference type="Gene3D" id="1.25.40.1030">
    <property type="match status" value="1"/>
</dbReference>
<evidence type="ECO:0000256" key="5">
    <source>
        <dbReference type="ARBA" id="ARBA00024687"/>
    </source>
</evidence>
<feature type="region of interest" description="Disordered" evidence="7">
    <location>
        <begin position="24"/>
        <end position="62"/>
    </location>
</feature>
<dbReference type="CDD" id="cd09233">
    <property type="entry name" value="ACE1-Sec16-like"/>
    <property type="match status" value="1"/>
</dbReference>
<feature type="compositionally biased region" description="Polar residues" evidence="7">
    <location>
        <begin position="1103"/>
        <end position="1117"/>
    </location>
</feature>
<protein>
    <recommendedName>
        <fullName evidence="6">Protein transport protein sec16</fullName>
    </recommendedName>
</protein>
<feature type="region of interest" description="Disordered" evidence="7">
    <location>
        <begin position="240"/>
        <end position="269"/>
    </location>
</feature>